<name>A0A8W7P7B9_ANOCL</name>
<keyword evidence="2" id="KW-0472">Membrane</keyword>
<keyword evidence="2" id="KW-1133">Transmembrane helix</keyword>
<protein>
    <submittedName>
        <fullName evidence="3">Uncharacterized protein</fullName>
    </submittedName>
</protein>
<feature type="region of interest" description="Disordered" evidence="1">
    <location>
        <begin position="212"/>
        <end position="233"/>
    </location>
</feature>
<feature type="compositionally biased region" description="Polar residues" evidence="1">
    <location>
        <begin position="212"/>
        <end position="221"/>
    </location>
</feature>
<feature type="region of interest" description="Disordered" evidence="1">
    <location>
        <begin position="1"/>
        <end position="26"/>
    </location>
</feature>
<dbReference type="EnsemblMetazoa" id="ACOM026216-RA">
    <property type="protein sequence ID" value="ACOM026216-PA.1"/>
    <property type="gene ID" value="ACOM026216"/>
</dbReference>
<reference evidence="3" key="1">
    <citation type="submission" date="2022-08" db="UniProtKB">
        <authorList>
            <consortium name="EnsemblMetazoa"/>
        </authorList>
    </citation>
    <scope>IDENTIFICATION</scope>
</reference>
<evidence type="ECO:0000256" key="1">
    <source>
        <dbReference type="SAM" id="MobiDB-lite"/>
    </source>
</evidence>
<keyword evidence="2" id="KW-0812">Transmembrane</keyword>
<sequence length="233" mass="23304">MAAPNIGEQANEHGRHGKPRPRPALTDNGFTSKLLLLAAATSARRLRLGCSSGEGGVGKMASSRSMLCSACVPAVFPSGVLRVVPGPSSSVPSPAAAGLAGGLGTLRALGGRSDKSFSPGCRWTLSGGSRWVAPRKGGWGSVAPRSGPKKGNGWNGIVEAGGSPMGNGIPPGNMSDRLLAKVRFSSPLWLLGVVAVVLLLLLLMSSGECSGTPANDPNGTPASPPIAGNGLPG</sequence>
<feature type="transmembrane region" description="Helical" evidence="2">
    <location>
        <begin position="187"/>
        <end position="205"/>
    </location>
</feature>
<organism evidence="3">
    <name type="scientific">Anopheles coluzzii</name>
    <name type="common">African malaria mosquito</name>
    <dbReference type="NCBI Taxonomy" id="1518534"/>
    <lineage>
        <taxon>Eukaryota</taxon>
        <taxon>Metazoa</taxon>
        <taxon>Ecdysozoa</taxon>
        <taxon>Arthropoda</taxon>
        <taxon>Hexapoda</taxon>
        <taxon>Insecta</taxon>
        <taxon>Pterygota</taxon>
        <taxon>Neoptera</taxon>
        <taxon>Endopterygota</taxon>
        <taxon>Diptera</taxon>
        <taxon>Nematocera</taxon>
        <taxon>Culicoidea</taxon>
        <taxon>Culicidae</taxon>
        <taxon>Anophelinae</taxon>
        <taxon>Anopheles</taxon>
    </lineage>
</organism>
<accession>A0A8W7P7B9</accession>
<dbReference type="AlphaFoldDB" id="A0A8W7P7B9"/>
<proteinExistence type="predicted"/>
<evidence type="ECO:0000256" key="2">
    <source>
        <dbReference type="SAM" id="Phobius"/>
    </source>
</evidence>
<evidence type="ECO:0000313" key="3">
    <source>
        <dbReference type="EnsemblMetazoa" id="ACOM026216-PA.1"/>
    </source>
</evidence>
<dbReference type="Proteomes" id="UP000075882">
    <property type="component" value="Unassembled WGS sequence"/>
</dbReference>